<evidence type="ECO:0000256" key="2">
    <source>
        <dbReference type="ARBA" id="ARBA00012438"/>
    </source>
</evidence>
<evidence type="ECO:0000313" key="13">
    <source>
        <dbReference type="Proteomes" id="UP000001822"/>
    </source>
</evidence>
<proteinExistence type="predicted"/>
<dbReference type="InterPro" id="IPR005467">
    <property type="entry name" value="His_kinase_dom"/>
</dbReference>
<evidence type="ECO:0000256" key="5">
    <source>
        <dbReference type="ARBA" id="ARBA00022777"/>
    </source>
</evidence>
<dbReference type="SMART" id="SM00388">
    <property type="entry name" value="HisKA"/>
    <property type="match status" value="1"/>
</dbReference>
<dbReference type="CDD" id="cd00082">
    <property type="entry name" value="HisKA"/>
    <property type="match status" value="1"/>
</dbReference>
<feature type="coiled-coil region" evidence="8">
    <location>
        <begin position="251"/>
        <end position="278"/>
    </location>
</feature>
<dbReference type="Pfam" id="PF00072">
    <property type="entry name" value="Response_reg"/>
    <property type="match status" value="1"/>
</dbReference>
<comment type="catalytic activity">
    <reaction evidence="1">
        <text>ATP + protein L-histidine = ADP + protein N-phospho-L-histidine.</text>
        <dbReference type="EC" id="2.7.13.3"/>
    </reaction>
</comment>
<dbReference type="PROSITE" id="PS50110">
    <property type="entry name" value="RESPONSE_REGULATORY"/>
    <property type="match status" value="1"/>
</dbReference>
<dbReference type="AlphaFoldDB" id="A0A6N4SSF9"/>
<dbReference type="SMART" id="SM00387">
    <property type="entry name" value="HATPase_c"/>
    <property type="match status" value="1"/>
</dbReference>
<dbReference type="PRINTS" id="PR00344">
    <property type="entry name" value="BCTRLSENSOR"/>
</dbReference>
<feature type="modified residue" description="4-aspartylphosphate" evidence="7">
    <location>
        <position position="56"/>
    </location>
</feature>
<dbReference type="Proteomes" id="UP000001822">
    <property type="component" value="Chromosome"/>
</dbReference>
<dbReference type="PANTHER" id="PTHR42878">
    <property type="entry name" value="TWO-COMPONENT HISTIDINE KINASE"/>
    <property type="match status" value="1"/>
</dbReference>
<dbReference type="GO" id="GO:0000156">
    <property type="term" value="F:phosphorelay response regulator activity"/>
    <property type="evidence" value="ECO:0007669"/>
    <property type="project" value="TreeGrafter"/>
</dbReference>
<dbReference type="InterPro" id="IPR003661">
    <property type="entry name" value="HisK_dim/P_dom"/>
</dbReference>
<keyword evidence="13" id="KW-1185">Reference proteome</keyword>
<evidence type="ECO:0000256" key="3">
    <source>
        <dbReference type="ARBA" id="ARBA00022553"/>
    </source>
</evidence>
<dbReference type="Gene3D" id="3.40.50.2300">
    <property type="match status" value="1"/>
</dbReference>
<dbReference type="OrthoDB" id="9766459at2"/>
<dbReference type="EMBL" id="CP000383">
    <property type="protein sequence ID" value="ABG59340.1"/>
    <property type="molecule type" value="Genomic_DNA"/>
</dbReference>
<dbReference type="InterPro" id="IPR036097">
    <property type="entry name" value="HisK_dim/P_sf"/>
</dbReference>
<dbReference type="SUPFAM" id="SSF55785">
    <property type="entry name" value="PYP-like sensor domain (PAS domain)"/>
    <property type="match status" value="1"/>
</dbReference>
<evidence type="ECO:0000259" key="10">
    <source>
        <dbReference type="PROSITE" id="PS50110"/>
    </source>
</evidence>
<reference evidence="12 13" key="1">
    <citation type="journal article" date="2007" name="Appl. Environ. Microbiol.">
        <title>Genome sequence of the cellulolytic gliding bacterium Cytophaga hutchinsonii.</title>
        <authorList>
            <person name="Xie G."/>
            <person name="Bruce D.C."/>
            <person name="Challacombe J.F."/>
            <person name="Chertkov O."/>
            <person name="Detter J.C."/>
            <person name="Gilna P."/>
            <person name="Han C.S."/>
            <person name="Lucas S."/>
            <person name="Misra M."/>
            <person name="Myers G.L."/>
            <person name="Richardson P."/>
            <person name="Tapia R."/>
            <person name="Thayer N."/>
            <person name="Thompson L.S."/>
            <person name="Brettin T.S."/>
            <person name="Henrissat B."/>
            <person name="Wilson D.B."/>
            <person name="McBride M.J."/>
        </authorList>
    </citation>
    <scope>NUCLEOTIDE SEQUENCE [LARGE SCALE GENOMIC DNA]</scope>
    <source>
        <strain evidence="13">ATCC 33406 / DSM 1761 / CIP 103989 / NBRC 15051 / NCIMB 9469 / D465</strain>
    </source>
</reference>
<evidence type="ECO:0000256" key="6">
    <source>
        <dbReference type="ARBA" id="ARBA00023136"/>
    </source>
</evidence>
<accession>A0A6N4SSF9</accession>
<dbReference type="SMR" id="A0A6N4SSF9"/>
<dbReference type="RefSeq" id="WP_011585457.1">
    <property type="nucleotide sequence ID" value="NC_008255.1"/>
</dbReference>
<dbReference type="FunFam" id="3.30.565.10:FF:000006">
    <property type="entry name" value="Sensor histidine kinase WalK"/>
    <property type="match status" value="1"/>
</dbReference>
<dbReference type="InterPro" id="IPR004358">
    <property type="entry name" value="Sig_transdc_His_kin-like_C"/>
</dbReference>
<dbReference type="PROSITE" id="PS50109">
    <property type="entry name" value="HIS_KIN"/>
    <property type="match status" value="1"/>
</dbReference>
<dbReference type="PANTHER" id="PTHR42878:SF15">
    <property type="entry name" value="BACTERIOPHYTOCHROME"/>
    <property type="match status" value="1"/>
</dbReference>
<evidence type="ECO:0000256" key="1">
    <source>
        <dbReference type="ARBA" id="ARBA00000085"/>
    </source>
</evidence>
<dbReference type="Pfam" id="PF02518">
    <property type="entry name" value="HATPase_c"/>
    <property type="match status" value="1"/>
</dbReference>
<keyword evidence="3 7" id="KW-0597">Phosphoprotein</keyword>
<dbReference type="InterPro" id="IPR003594">
    <property type="entry name" value="HATPase_dom"/>
</dbReference>
<dbReference type="Gene3D" id="3.30.450.20">
    <property type="entry name" value="PAS domain"/>
    <property type="match status" value="1"/>
</dbReference>
<keyword evidence="4 12" id="KW-0808">Transferase</keyword>
<dbReference type="GO" id="GO:0030295">
    <property type="term" value="F:protein kinase activator activity"/>
    <property type="evidence" value="ECO:0007669"/>
    <property type="project" value="TreeGrafter"/>
</dbReference>
<dbReference type="InterPro" id="IPR011006">
    <property type="entry name" value="CheY-like_superfamily"/>
</dbReference>
<dbReference type="SMART" id="SM00091">
    <property type="entry name" value="PAS"/>
    <property type="match status" value="1"/>
</dbReference>
<evidence type="ECO:0000256" key="8">
    <source>
        <dbReference type="SAM" id="Coils"/>
    </source>
</evidence>
<dbReference type="PROSITE" id="PS50112">
    <property type="entry name" value="PAS"/>
    <property type="match status" value="1"/>
</dbReference>
<feature type="domain" description="Response regulatory" evidence="10">
    <location>
        <begin position="7"/>
        <end position="124"/>
    </location>
</feature>
<sequence>MKEGKANILIIDDISSNIFALENLLMTENRTFFKATSGDEGLKLALSKPVDLIILDVQMPEMDGFEVANMLKSNKRTKDIPILFASAELKEQKNMLKGLEEGAIDYLFKPLDPEITKAKVNMLIRLELQRKEMVEINSALEKSAILINNCLDIICTIDAETFKFEAFNVAMTNVLGYSSEEITSQSLLFFLQESDREFIKNLKKSDSNTGSFEIQIICKDSSIKWLQWNIVVKGGKWFSNARDITERKKKDDEIIRLNQDLHENIQQLENANKELESFSYSVSHDLRAPLRSINNYAQMLEDAFAAQMDEKSTRLLGNIKRNAFRMDTLIDDLLAFSRLGRKPVQKQSINMNDLVQHVYADMQGTFKGEFVLPALPDIDADYNLLKQVVVNLLSNAIKYSGKIEEPRIEVGYTKNPNAVVYYIKDNGAGFDMEYSDKLFGVFQRLHSTKEFEGTGVGLAIVKRIVEKHGGTIWAEAKVGEGATFYFSLPAPV</sequence>
<dbReference type="InterPro" id="IPR050351">
    <property type="entry name" value="BphY/WalK/GraS-like"/>
</dbReference>
<protein>
    <recommendedName>
        <fullName evidence="2">histidine kinase</fullName>
        <ecNumber evidence="2">2.7.13.3</ecNumber>
    </recommendedName>
</protein>
<dbReference type="Gene3D" id="1.10.287.130">
    <property type="match status" value="1"/>
</dbReference>
<evidence type="ECO:0000256" key="7">
    <source>
        <dbReference type="PROSITE-ProRule" id="PRU00169"/>
    </source>
</evidence>
<dbReference type="SMART" id="SM00448">
    <property type="entry name" value="REC"/>
    <property type="match status" value="1"/>
</dbReference>
<evidence type="ECO:0000259" key="11">
    <source>
        <dbReference type="PROSITE" id="PS50112"/>
    </source>
</evidence>
<dbReference type="InterPro" id="IPR000014">
    <property type="entry name" value="PAS"/>
</dbReference>
<name>A0A6N4SSF9_CYTH3</name>
<dbReference type="SUPFAM" id="SSF55874">
    <property type="entry name" value="ATPase domain of HSP90 chaperone/DNA topoisomerase II/histidine kinase"/>
    <property type="match status" value="1"/>
</dbReference>
<keyword evidence="6" id="KW-0472">Membrane</keyword>
<dbReference type="InterPro" id="IPR001789">
    <property type="entry name" value="Sig_transdc_resp-reg_receiver"/>
</dbReference>
<dbReference type="CDD" id="cd00130">
    <property type="entry name" value="PAS"/>
    <property type="match status" value="1"/>
</dbReference>
<dbReference type="InterPro" id="IPR036890">
    <property type="entry name" value="HATPase_C_sf"/>
</dbReference>
<keyword evidence="5 12" id="KW-0418">Kinase</keyword>
<dbReference type="KEGG" id="chu:CHU_2077"/>
<dbReference type="EC" id="2.7.13.3" evidence="2"/>
<gene>
    <name evidence="12" type="primary">arcB</name>
    <name evidence="12" type="ordered locus">CHU_2077</name>
</gene>
<dbReference type="SUPFAM" id="SSF47384">
    <property type="entry name" value="Homodimeric domain of signal transducing histidine kinase"/>
    <property type="match status" value="1"/>
</dbReference>
<evidence type="ECO:0000256" key="4">
    <source>
        <dbReference type="ARBA" id="ARBA00022679"/>
    </source>
</evidence>
<evidence type="ECO:0000259" key="9">
    <source>
        <dbReference type="PROSITE" id="PS50109"/>
    </source>
</evidence>
<dbReference type="GO" id="GO:0007234">
    <property type="term" value="P:osmosensory signaling via phosphorelay pathway"/>
    <property type="evidence" value="ECO:0007669"/>
    <property type="project" value="TreeGrafter"/>
</dbReference>
<feature type="domain" description="Histidine kinase" evidence="9">
    <location>
        <begin position="281"/>
        <end position="492"/>
    </location>
</feature>
<dbReference type="NCBIfam" id="TIGR00229">
    <property type="entry name" value="sensory_box"/>
    <property type="match status" value="1"/>
</dbReference>
<feature type="domain" description="PAS" evidence="11">
    <location>
        <begin position="139"/>
        <end position="201"/>
    </location>
</feature>
<organism evidence="12 13">
    <name type="scientific">Cytophaga hutchinsonii (strain ATCC 33406 / DSM 1761 / CIP 103989 / NBRC 15051 / NCIMB 9469 / D465)</name>
    <dbReference type="NCBI Taxonomy" id="269798"/>
    <lineage>
        <taxon>Bacteria</taxon>
        <taxon>Pseudomonadati</taxon>
        <taxon>Bacteroidota</taxon>
        <taxon>Cytophagia</taxon>
        <taxon>Cytophagales</taxon>
        <taxon>Cytophagaceae</taxon>
        <taxon>Cytophaga</taxon>
    </lineage>
</organism>
<dbReference type="Pfam" id="PF13426">
    <property type="entry name" value="PAS_9"/>
    <property type="match status" value="1"/>
</dbReference>
<dbReference type="Pfam" id="PF00512">
    <property type="entry name" value="HisKA"/>
    <property type="match status" value="1"/>
</dbReference>
<dbReference type="SUPFAM" id="SSF52172">
    <property type="entry name" value="CheY-like"/>
    <property type="match status" value="1"/>
</dbReference>
<keyword evidence="8" id="KW-0175">Coiled coil</keyword>
<dbReference type="GO" id="GO:0000155">
    <property type="term" value="F:phosphorelay sensor kinase activity"/>
    <property type="evidence" value="ECO:0007669"/>
    <property type="project" value="InterPro"/>
</dbReference>
<dbReference type="InterPro" id="IPR035965">
    <property type="entry name" value="PAS-like_dom_sf"/>
</dbReference>
<evidence type="ECO:0000313" key="12">
    <source>
        <dbReference type="EMBL" id="ABG59340.1"/>
    </source>
</evidence>
<dbReference type="Gene3D" id="3.30.565.10">
    <property type="entry name" value="Histidine kinase-like ATPase, C-terminal domain"/>
    <property type="match status" value="1"/>
</dbReference>
<dbReference type="GO" id="GO:0016020">
    <property type="term" value="C:membrane"/>
    <property type="evidence" value="ECO:0007669"/>
    <property type="project" value="UniProtKB-SubCell"/>
</dbReference>